<protein>
    <submittedName>
        <fullName evidence="2">ATP-grasp domain-containing protein</fullName>
    </submittedName>
</protein>
<dbReference type="AlphaFoldDB" id="A0AAI9DZP4"/>
<reference evidence="2" key="1">
    <citation type="submission" date="2024-02" db="EMBL/GenBank/DDBJ databases">
        <authorList>
            <consortium name="Clinical and Environmental Microbiology Branch: Whole genome sequencing antimicrobial resistance pathogens in the healthcare setting"/>
        </authorList>
    </citation>
    <scope>NUCLEOTIDE SEQUENCE</scope>
    <source>
        <strain evidence="2">2023BB-00086</strain>
    </source>
</reference>
<evidence type="ECO:0000313" key="2">
    <source>
        <dbReference type="EMBL" id="EML7083274.1"/>
    </source>
</evidence>
<dbReference type="Pfam" id="PF14243">
    <property type="entry name" value="R2K_3"/>
    <property type="match status" value="1"/>
</dbReference>
<accession>A0AAI9DZP4</accession>
<dbReference type="InterPro" id="IPR025643">
    <property type="entry name" value="R2K_3"/>
</dbReference>
<dbReference type="EMBL" id="ABNOCX020000007">
    <property type="protein sequence ID" value="EML7083274.1"/>
    <property type="molecule type" value="Genomic_DNA"/>
</dbReference>
<name>A0AAI9DZP4_KLEOX</name>
<gene>
    <name evidence="2" type="ORF">RYF40_003757</name>
</gene>
<feature type="domain" description="ATP-grasp" evidence="1">
    <location>
        <begin position="132"/>
        <end position="259"/>
    </location>
</feature>
<dbReference type="RefSeq" id="WP_004100630.1">
    <property type="nucleotide sequence ID" value="NZ_ABJAKY020000011.1"/>
</dbReference>
<sequence length="268" mass="30301">MSALQIIYPNDMLHPSQPDEMFLAEYTYACQSSITCLLLSSEAAALGDYRFSSSFSANMPVLWRGWMLHPDEYESLSRAVEKRGARLLTSCQQYLQCHHLPGWYESCRDLTPETIVTSEDADFAALTKEYGWPAYFVKDYVKSLTTSRGSIARNAQEIDEIITLLKQFRGEIEGGVCLRRVEKFDTSSERRFFVLDGKVHAANGDIPARVSEIAARINSPFYSIDVINDEAGALRLVEMGDGQVSDIKEWSVERFVKMLSDYAVSQEI</sequence>
<proteinExistence type="predicted"/>
<comment type="caution">
    <text evidence="2">The sequence shown here is derived from an EMBL/GenBank/DDBJ whole genome shotgun (WGS) entry which is preliminary data.</text>
</comment>
<evidence type="ECO:0000259" key="1">
    <source>
        <dbReference type="Pfam" id="PF14243"/>
    </source>
</evidence>
<organism evidence="2">
    <name type="scientific">Klebsiella oxytoca</name>
    <dbReference type="NCBI Taxonomy" id="571"/>
    <lineage>
        <taxon>Bacteria</taxon>
        <taxon>Pseudomonadati</taxon>
        <taxon>Pseudomonadota</taxon>
        <taxon>Gammaproteobacteria</taxon>
        <taxon>Enterobacterales</taxon>
        <taxon>Enterobacteriaceae</taxon>
        <taxon>Klebsiella/Raoultella group</taxon>
        <taxon>Klebsiella</taxon>
    </lineage>
</organism>